<dbReference type="Proteomes" id="UP001595846">
    <property type="component" value="Unassembled WGS sequence"/>
</dbReference>
<reference evidence="2 3" key="1">
    <citation type="journal article" date="2019" name="Int. J. Syst. Evol. Microbiol.">
        <title>The Global Catalogue of Microorganisms (GCM) 10K type strain sequencing project: providing services to taxonomists for standard genome sequencing and annotation.</title>
        <authorList>
            <consortium name="The Broad Institute Genomics Platform"/>
            <consortium name="The Broad Institute Genome Sequencing Center for Infectious Disease"/>
            <person name="Wu L."/>
            <person name="Ma J."/>
        </authorList>
    </citation>
    <scope>NUCLEOTIDE SEQUENCE [LARGE SCALE GENOMIC DNA]</scope>
    <source>
        <strain evidence="2 3">IBRC-M 10256</strain>
    </source>
</reference>
<gene>
    <name evidence="2" type="ORF">ACFOUR_13985</name>
</gene>
<dbReference type="EMBL" id="JBHSAQ010000013">
    <property type="protein sequence ID" value="MFC3959469.1"/>
    <property type="molecule type" value="Genomic_DNA"/>
</dbReference>
<dbReference type="Pfam" id="PF26490">
    <property type="entry name" value="DUF8159"/>
    <property type="match status" value="1"/>
</dbReference>
<sequence length="158" mass="17234">MNRRRLLVAGVVPAVAAGLAGCTGGDAADAPSSARSTGPKNASDGRSYLTAFERDLSQLDLTVDTLASTRPTVRLEYTTPKRHYQRLADQIGRISGFYFKQLGAGWAATRLNADASLEGDETITWYARGEWYDRYESNELTANELTLKVLETIERSGA</sequence>
<dbReference type="RefSeq" id="WP_256532982.1">
    <property type="nucleotide sequence ID" value="NZ_CP101824.1"/>
</dbReference>
<protein>
    <recommendedName>
        <fullName evidence="1">DUF8159 domain-containing protein</fullName>
    </recommendedName>
</protein>
<keyword evidence="3" id="KW-1185">Reference proteome</keyword>
<evidence type="ECO:0000313" key="2">
    <source>
        <dbReference type="EMBL" id="MFC3959469.1"/>
    </source>
</evidence>
<evidence type="ECO:0000313" key="3">
    <source>
        <dbReference type="Proteomes" id="UP001595846"/>
    </source>
</evidence>
<dbReference type="AlphaFoldDB" id="A0ABD5NQT9"/>
<dbReference type="GeneID" id="73902093"/>
<name>A0ABD5NQT9_9EURY</name>
<organism evidence="2 3">
    <name type="scientific">Halovivax cerinus</name>
    <dbReference type="NCBI Taxonomy" id="1487865"/>
    <lineage>
        <taxon>Archaea</taxon>
        <taxon>Methanobacteriati</taxon>
        <taxon>Methanobacteriota</taxon>
        <taxon>Stenosarchaea group</taxon>
        <taxon>Halobacteria</taxon>
        <taxon>Halobacteriales</taxon>
        <taxon>Natrialbaceae</taxon>
        <taxon>Halovivax</taxon>
    </lineage>
</organism>
<evidence type="ECO:0000259" key="1">
    <source>
        <dbReference type="Pfam" id="PF26490"/>
    </source>
</evidence>
<feature type="domain" description="DUF8159" evidence="1">
    <location>
        <begin position="45"/>
        <end position="155"/>
    </location>
</feature>
<proteinExistence type="predicted"/>
<dbReference type="PROSITE" id="PS51257">
    <property type="entry name" value="PROKAR_LIPOPROTEIN"/>
    <property type="match status" value="1"/>
</dbReference>
<comment type="caution">
    <text evidence="2">The sequence shown here is derived from an EMBL/GenBank/DDBJ whole genome shotgun (WGS) entry which is preliminary data.</text>
</comment>
<dbReference type="InterPro" id="IPR058473">
    <property type="entry name" value="DUF8159"/>
</dbReference>
<accession>A0ABD5NQT9</accession>